<dbReference type="InterPro" id="IPR037185">
    <property type="entry name" value="EmrE-like"/>
</dbReference>
<keyword evidence="9" id="KW-1185">Reference proteome</keyword>
<feature type="transmembrane region" description="Helical" evidence="6">
    <location>
        <begin position="153"/>
        <end position="173"/>
    </location>
</feature>
<comment type="caution">
    <text evidence="8">The sequence shown here is derived from an EMBL/GenBank/DDBJ whole genome shotgun (WGS) entry which is preliminary data.</text>
</comment>
<dbReference type="EMBL" id="JBHSAB010000001">
    <property type="protein sequence ID" value="MFC3907966.1"/>
    <property type="molecule type" value="Genomic_DNA"/>
</dbReference>
<feature type="domain" description="EamA" evidence="7">
    <location>
        <begin position="154"/>
        <end position="285"/>
    </location>
</feature>
<feature type="transmembrane region" description="Helical" evidence="6">
    <location>
        <begin position="124"/>
        <end position="141"/>
    </location>
</feature>
<evidence type="ECO:0000313" key="8">
    <source>
        <dbReference type="EMBL" id="MFC3907966.1"/>
    </source>
</evidence>
<gene>
    <name evidence="8" type="ORF">ACFORL_02575</name>
</gene>
<evidence type="ECO:0000256" key="2">
    <source>
        <dbReference type="ARBA" id="ARBA00022475"/>
    </source>
</evidence>
<feature type="transmembrane region" description="Helical" evidence="6">
    <location>
        <begin position="96"/>
        <end position="117"/>
    </location>
</feature>
<protein>
    <submittedName>
        <fullName evidence="8">DMT family transporter</fullName>
    </submittedName>
</protein>
<dbReference type="SUPFAM" id="SSF103481">
    <property type="entry name" value="Multidrug resistance efflux transporter EmrE"/>
    <property type="match status" value="2"/>
</dbReference>
<keyword evidence="5 6" id="KW-0472">Membrane</keyword>
<keyword evidence="2" id="KW-1003">Cell membrane</keyword>
<sequence>MIFLFLAQTMVGINIVSSKLLVSEIPVLLLLTIRFSLATFILLPLHWLTPDKKLTLKNHFASLQTKDYIFLLAQALTAGVMFNTLMLSGLNYTDANIAGIITSTLPAIIAVMAWIVLKEKFTGKQSLCIVFATAGLIVIATDKVSSVTDNNSFFGDLLVFLSLFPEATYYILCKLHPNKLPVFIVSALMNGINALLVFPSLLFINWNLTGISLIDWAILFILGLSSGLFYVFWYFGCQRVDGLLTSLSTAVMPIATVIFAWIILGEKLTILECLGMGLVIFSIVLYAKR</sequence>
<organism evidence="8 9">
    <name type="scientific">Legionella dresdenensis</name>
    <dbReference type="NCBI Taxonomy" id="450200"/>
    <lineage>
        <taxon>Bacteria</taxon>
        <taxon>Pseudomonadati</taxon>
        <taxon>Pseudomonadota</taxon>
        <taxon>Gammaproteobacteria</taxon>
        <taxon>Legionellales</taxon>
        <taxon>Legionellaceae</taxon>
        <taxon>Legionella</taxon>
    </lineage>
</organism>
<keyword evidence="4 6" id="KW-1133">Transmembrane helix</keyword>
<feature type="transmembrane region" description="Helical" evidence="6">
    <location>
        <begin position="68"/>
        <end position="90"/>
    </location>
</feature>
<evidence type="ECO:0000259" key="7">
    <source>
        <dbReference type="Pfam" id="PF00892"/>
    </source>
</evidence>
<dbReference type="PANTHER" id="PTHR32322">
    <property type="entry name" value="INNER MEMBRANE TRANSPORTER"/>
    <property type="match status" value="1"/>
</dbReference>
<feature type="transmembrane region" description="Helical" evidence="6">
    <location>
        <begin position="28"/>
        <end position="48"/>
    </location>
</feature>
<dbReference type="InterPro" id="IPR000620">
    <property type="entry name" value="EamA_dom"/>
</dbReference>
<accession>A0ABV8CDD3</accession>
<comment type="subcellular location">
    <subcellularLocation>
        <location evidence="1">Cell membrane</location>
        <topology evidence="1">Multi-pass membrane protein</topology>
    </subcellularLocation>
</comment>
<evidence type="ECO:0000256" key="6">
    <source>
        <dbReference type="SAM" id="Phobius"/>
    </source>
</evidence>
<dbReference type="Proteomes" id="UP001595758">
    <property type="component" value="Unassembled WGS sequence"/>
</dbReference>
<feature type="transmembrane region" description="Helical" evidence="6">
    <location>
        <begin position="269"/>
        <end position="287"/>
    </location>
</feature>
<proteinExistence type="predicted"/>
<feature type="domain" description="EamA" evidence="7">
    <location>
        <begin position="2"/>
        <end position="140"/>
    </location>
</feature>
<dbReference type="Pfam" id="PF00892">
    <property type="entry name" value="EamA"/>
    <property type="match status" value="2"/>
</dbReference>
<evidence type="ECO:0000256" key="4">
    <source>
        <dbReference type="ARBA" id="ARBA00022989"/>
    </source>
</evidence>
<feature type="transmembrane region" description="Helical" evidence="6">
    <location>
        <begin position="180"/>
        <end position="204"/>
    </location>
</feature>
<reference evidence="9" key="1">
    <citation type="journal article" date="2019" name="Int. J. Syst. Evol. Microbiol.">
        <title>The Global Catalogue of Microorganisms (GCM) 10K type strain sequencing project: providing services to taxonomists for standard genome sequencing and annotation.</title>
        <authorList>
            <consortium name="The Broad Institute Genomics Platform"/>
            <consortium name="The Broad Institute Genome Sequencing Center for Infectious Disease"/>
            <person name="Wu L."/>
            <person name="Ma J."/>
        </authorList>
    </citation>
    <scope>NUCLEOTIDE SEQUENCE [LARGE SCALE GENOMIC DNA]</scope>
    <source>
        <strain evidence="9">CCUG 59858</strain>
    </source>
</reference>
<dbReference type="InterPro" id="IPR050638">
    <property type="entry name" value="AA-Vitamin_Transporters"/>
</dbReference>
<feature type="transmembrane region" description="Helical" evidence="6">
    <location>
        <begin position="242"/>
        <end position="263"/>
    </location>
</feature>
<evidence type="ECO:0000256" key="3">
    <source>
        <dbReference type="ARBA" id="ARBA00022692"/>
    </source>
</evidence>
<feature type="transmembrane region" description="Helical" evidence="6">
    <location>
        <begin position="216"/>
        <end position="235"/>
    </location>
</feature>
<evidence type="ECO:0000313" key="9">
    <source>
        <dbReference type="Proteomes" id="UP001595758"/>
    </source>
</evidence>
<evidence type="ECO:0000256" key="1">
    <source>
        <dbReference type="ARBA" id="ARBA00004651"/>
    </source>
</evidence>
<keyword evidence="3 6" id="KW-0812">Transmembrane</keyword>
<evidence type="ECO:0000256" key="5">
    <source>
        <dbReference type="ARBA" id="ARBA00023136"/>
    </source>
</evidence>
<dbReference type="PANTHER" id="PTHR32322:SF18">
    <property type="entry name" value="S-ADENOSYLMETHIONINE_S-ADENOSYLHOMOCYSTEINE TRANSPORTER"/>
    <property type="match status" value="1"/>
</dbReference>
<name>A0ABV8CDD3_9GAMM</name>
<dbReference type="RefSeq" id="WP_382340780.1">
    <property type="nucleotide sequence ID" value="NZ_JBHSAB010000001.1"/>
</dbReference>